<accession>F8FLD3</accession>
<name>F8FLD3_PAEMK</name>
<evidence type="ECO:0000256" key="1">
    <source>
        <dbReference type="ARBA" id="ARBA00022679"/>
    </source>
</evidence>
<keyword evidence="2" id="KW-0012">Acyltransferase</keyword>
<dbReference type="PANTHER" id="PTHR43800">
    <property type="entry name" value="PEPTIDYL-LYSINE N-ACETYLTRANSFERASE YJAB"/>
    <property type="match status" value="1"/>
</dbReference>
<dbReference type="PANTHER" id="PTHR43800:SF1">
    <property type="entry name" value="PEPTIDYL-LYSINE N-ACETYLTRANSFERASE YJAB"/>
    <property type="match status" value="1"/>
</dbReference>
<dbReference type="SUPFAM" id="SSF55729">
    <property type="entry name" value="Acyl-CoA N-acyltransferases (Nat)"/>
    <property type="match status" value="1"/>
</dbReference>
<dbReference type="Pfam" id="PF00583">
    <property type="entry name" value="Acetyltransf_1"/>
    <property type="match status" value="1"/>
</dbReference>
<dbReference type="HOGENOM" id="CLU_133322_0_0_9"/>
<gene>
    <name evidence="4" type="ordered locus">KNP414_04976</name>
</gene>
<dbReference type="PROSITE" id="PS51186">
    <property type="entry name" value="GNAT"/>
    <property type="match status" value="1"/>
</dbReference>
<evidence type="ECO:0000313" key="4">
    <source>
        <dbReference type="EMBL" id="AEI43501.1"/>
    </source>
</evidence>
<proteinExistence type="predicted"/>
<feature type="domain" description="N-acetyltransferase" evidence="3">
    <location>
        <begin position="3"/>
        <end position="158"/>
    </location>
</feature>
<evidence type="ECO:0000256" key="2">
    <source>
        <dbReference type="ARBA" id="ARBA00023315"/>
    </source>
</evidence>
<dbReference type="AlphaFoldDB" id="F8FLD3"/>
<evidence type="ECO:0000259" key="3">
    <source>
        <dbReference type="PROSITE" id="PS51186"/>
    </source>
</evidence>
<reference evidence="4 5" key="2">
    <citation type="journal article" date="2013" name="Genome Announc.">
        <title>Genome Sequence of Growth-Improving Paenibacillus mucilaginosus Strain KNP414.</title>
        <authorList>
            <person name="Lu J.J."/>
            <person name="Wang J.F."/>
            <person name="Hu X.F."/>
        </authorList>
    </citation>
    <scope>NUCLEOTIDE SEQUENCE [LARGE SCALE GENOMIC DNA]</scope>
    <source>
        <strain evidence="4 5">KNP414</strain>
    </source>
</reference>
<organism evidence="4 5">
    <name type="scientific">Paenibacillus mucilaginosus (strain KNP414)</name>
    <dbReference type="NCBI Taxonomy" id="1036673"/>
    <lineage>
        <taxon>Bacteria</taxon>
        <taxon>Bacillati</taxon>
        <taxon>Bacillota</taxon>
        <taxon>Bacilli</taxon>
        <taxon>Bacillales</taxon>
        <taxon>Paenibacillaceae</taxon>
        <taxon>Paenibacillus</taxon>
    </lineage>
</organism>
<evidence type="ECO:0000313" key="5">
    <source>
        <dbReference type="Proteomes" id="UP000006620"/>
    </source>
</evidence>
<dbReference type="GO" id="GO:0016747">
    <property type="term" value="F:acyltransferase activity, transferring groups other than amino-acyl groups"/>
    <property type="evidence" value="ECO:0007669"/>
    <property type="project" value="InterPro"/>
</dbReference>
<dbReference type="RefSeq" id="WP_013918654.1">
    <property type="nucleotide sequence ID" value="NC_015690.1"/>
</dbReference>
<sequence>MTEVYRLAEPGDSAELLALILGAYQTIRDLNIAFTAAQADLDLVRSNIVNHSCYVLELDGEIAATISLKSLEEVTPHPFLYWFAVDPKHKGRGVGSRLLDHVEDAVVRQGLQASAVTLATSRKHPWLLPMYERRGYRPFYERDLGTDDKLVFMSKELPGKMEQADDEAAAALLQEGRTA</sequence>
<protein>
    <submittedName>
        <fullName evidence="4">YxeL</fullName>
    </submittedName>
</protein>
<dbReference type="Proteomes" id="UP000006620">
    <property type="component" value="Chromosome"/>
</dbReference>
<dbReference type="InterPro" id="IPR016181">
    <property type="entry name" value="Acyl_CoA_acyltransferase"/>
</dbReference>
<dbReference type="CDD" id="cd04301">
    <property type="entry name" value="NAT_SF"/>
    <property type="match status" value="1"/>
</dbReference>
<dbReference type="InterPro" id="IPR000182">
    <property type="entry name" value="GNAT_dom"/>
</dbReference>
<dbReference type="EMBL" id="CP002869">
    <property type="protein sequence ID" value="AEI43501.1"/>
    <property type="molecule type" value="Genomic_DNA"/>
</dbReference>
<keyword evidence="1" id="KW-0808">Transferase</keyword>
<dbReference type="Gene3D" id="3.40.630.30">
    <property type="match status" value="1"/>
</dbReference>
<dbReference type="PATRIC" id="fig|1036673.3.peg.4591"/>
<reference evidence="5" key="1">
    <citation type="submission" date="2011-06" db="EMBL/GenBank/DDBJ databases">
        <title>Complete genome sequence of Paenibacillus mucilaginosus KNP414.</title>
        <authorList>
            <person name="Wang J."/>
            <person name="Hu S."/>
            <person name="Hu X."/>
            <person name="Zhang B."/>
            <person name="Dong D."/>
            <person name="Zhang S."/>
            <person name="Zhao K."/>
            <person name="Wu D."/>
        </authorList>
    </citation>
    <scope>NUCLEOTIDE SEQUENCE [LARGE SCALE GENOMIC DNA]</scope>
    <source>
        <strain evidence="5">KNP414</strain>
    </source>
</reference>
<dbReference type="KEGG" id="pms:KNP414_04976"/>